<comment type="caution">
    <text evidence="3">The sequence shown here is derived from an EMBL/GenBank/DDBJ whole genome shotgun (WGS) entry which is preliminary data.</text>
</comment>
<feature type="transmembrane region" description="Helical" evidence="2">
    <location>
        <begin position="12"/>
        <end position="37"/>
    </location>
</feature>
<evidence type="ECO:0000256" key="2">
    <source>
        <dbReference type="SAM" id="Phobius"/>
    </source>
</evidence>
<accession>A0A5D0CPH6</accession>
<evidence type="ECO:0000313" key="4">
    <source>
        <dbReference type="Proteomes" id="UP000325218"/>
    </source>
</evidence>
<dbReference type="OrthoDB" id="2663086at2"/>
<protein>
    <submittedName>
        <fullName evidence="3">DUF4129 domain-containing protein</fullName>
    </submittedName>
</protein>
<reference evidence="3 4" key="1">
    <citation type="submission" date="2019-08" db="EMBL/GenBank/DDBJ databases">
        <title>Genome sequencing of Paenibacillus faecis DSM 23593(T).</title>
        <authorList>
            <person name="Kook J.-K."/>
            <person name="Park S.-N."/>
            <person name="Lim Y.K."/>
        </authorList>
    </citation>
    <scope>NUCLEOTIDE SEQUENCE [LARGE SCALE GENOMIC DNA]</scope>
    <source>
        <strain evidence="3 4">DSM 23593</strain>
    </source>
</reference>
<keyword evidence="2" id="KW-0812">Transmembrane</keyword>
<feature type="transmembrane region" description="Helical" evidence="2">
    <location>
        <begin position="127"/>
        <end position="145"/>
    </location>
</feature>
<evidence type="ECO:0000313" key="3">
    <source>
        <dbReference type="EMBL" id="TYA11480.1"/>
    </source>
</evidence>
<dbReference type="RefSeq" id="WP_148455356.1">
    <property type="nucleotide sequence ID" value="NZ_VSDO01000004.1"/>
</dbReference>
<feature type="compositionally biased region" description="Basic and acidic residues" evidence="1">
    <location>
        <begin position="422"/>
        <end position="434"/>
    </location>
</feature>
<feature type="region of interest" description="Disordered" evidence="1">
    <location>
        <begin position="413"/>
        <end position="435"/>
    </location>
</feature>
<feature type="transmembrane region" description="Helical" evidence="2">
    <location>
        <begin position="101"/>
        <end position="120"/>
    </location>
</feature>
<keyword evidence="4" id="KW-1185">Reference proteome</keyword>
<keyword evidence="2" id="KW-1133">Transmembrane helix</keyword>
<proteinExistence type="predicted"/>
<name>A0A5D0CPH6_9BACL</name>
<evidence type="ECO:0000256" key="1">
    <source>
        <dbReference type="SAM" id="MobiDB-lite"/>
    </source>
</evidence>
<feature type="region of interest" description="Disordered" evidence="1">
    <location>
        <begin position="452"/>
        <end position="476"/>
    </location>
</feature>
<feature type="transmembrane region" description="Helical" evidence="2">
    <location>
        <begin position="199"/>
        <end position="221"/>
    </location>
</feature>
<sequence length="476" mass="52492">MKTVTRGWIAKSFRLWGLGLVEAIFLLPAYILVLAYLAPELVQPSISSWGVLLLGGAMLFAGALLRGLVPLFWKRIAASVLLGAVYGIAVLAATGSEQAGLLFGLPAGAVLTWEGMTVAGRSRPQKLYWWGIALYTLSGVAFARIPNLAAYMPLITAAGVFCLAWTLFHVNRTYLRYSTFSQEKAAGSRTLPRGLERYNVTWIGLIVAAAVLLAAGAGRWLGEGLLQLLRVVVGWLNRPSPAESPPQTEGGPAPTPFMPAAEEAAEPGWLSQVLDIAFYVLGTGVLLLLLALGVYWLSRHAGDFWRRVVRRLAALLGRRGLPERQTGYVDEEIRLNASKRAGGKLRERRGASFLGLRFGRGERWEELRDNRERVRYLYRRWLRHAQSSGYKPRAHLTPMEQAAEARHLFGRKAASGRFGPEAGKRDPEPDRESRQAATAKLLALYYRARYGEAEPSDEEVSSAKLELDLLRGSGKR</sequence>
<feature type="transmembrane region" description="Helical" evidence="2">
    <location>
        <begin position="76"/>
        <end position="95"/>
    </location>
</feature>
<dbReference type="EMBL" id="VSDO01000004">
    <property type="protein sequence ID" value="TYA11480.1"/>
    <property type="molecule type" value="Genomic_DNA"/>
</dbReference>
<dbReference type="Proteomes" id="UP000325218">
    <property type="component" value="Unassembled WGS sequence"/>
</dbReference>
<feature type="transmembrane region" description="Helical" evidence="2">
    <location>
        <begin position="276"/>
        <end position="297"/>
    </location>
</feature>
<feature type="transmembrane region" description="Helical" evidence="2">
    <location>
        <begin position="49"/>
        <end position="69"/>
    </location>
</feature>
<feature type="transmembrane region" description="Helical" evidence="2">
    <location>
        <begin position="151"/>
        <end position="170"/>
    </location>
</feature>
<keyword evidence="2" id="KW-0472">Membrane</keyword>
<gene>
    <name evidence="3" type="ORF">FRY98_20260</name>
</gene>
<organism evidence="3 4">
    <name type="scientific">Paenibacillus faecis</name>
    <dbReference type="NCBI Taxonomy" id="862114"/>
    <lineage>
        <taxon>Bacteria</taxon>
        <taxon>Bacillati</taxon>
        <taxon>Bacillota</taxon>
        <taxon>Bacilli</taxon>
        <taxon>Bacillales</taxon>
        <taxon>Paenibacillaceae</taxon>
        <taxon>Paenibacillus</taxon>
    </lineage>
</organism>
<dbReference type="AlphaFoldDB" id="A0A5D0CPH6"/>